<evidence type="ECO:0000313" key="3">
    <source>
        <dbReference type="EMBL" id="OLP42682.1"/>
    </source>
</evidence>
<name>A0A1Q8ZLR0_9HYPH</name>
<gene>
    <name evidence="3" type="ORF">BJF95_00680</name>
</gene>
<reference evidence="3 4" key="1">
    <citation type="submission" date="2016-09" db="EMBL/GenBank/DDBJ databases">
        <title>Rhizobium oryziradicis sp. nov., isolated from the root of rice.</title>
        <authorList>
            <person name="Zhao J."/>
            <person name="Zhang X."/>
        </authorList>
    </citation>
    <scope>NUCLEOTIDE SEQUENCE [LARGE SCALE GENOMIC DNA]</scope>
    <source>
        <strain evidence="3 4">N19</strain>
    </source>
</reference>
<feature type="region of interest" description="Disordered" evidence="1">
    <location>
        <begin position="37"/>
        <end position="56"/>
    </location>
</feature>
<dbReference type="EMBL" id="MKIM01000031">
    <property type="protein sequence ID" value="OLP42682.1"/>
    <property type="molecule type" value="Genomic_DNA"/>
</dbReference>
<evidence type="ECO:0000256" key="2">
    <source>
        <dbReference type="SAM" id="SignalP"/>
    </source>
</evidence>
<feature type="signal peptide" evidence="2">
    <location>
        <begin position="1"/>
        <end position="22"/>
    </location>
</feature>
<evidence type="ECO:0000256" key="1">
    <source>
        <dbReference type="SAM" id="MobiDB-lite"/>
    </source>
</evidence>
<feature type="chain" id="PRO_5012909435" evidence="2">
    <location>
        <begin position="23"/>
        <end position="71"/>
    </location>
</feature>
<organism evidence="3 4">
    <name type="scientific">Rhizobium oryziradicis</name>
    <dbReference type="NCBI Taxonomy" id="1867956"/>
    <lineage>
        <taxon>Bacteria</taxon>
        <taxon>Pseudomonadati</taxon>
        <taxon>Pseudomonadota</taxon>
        <taxon>Alphaproteobacteria</taxon>
        <taxon>Hyphomicrobiales</taxon>
        <taxon>Rhizobiaceae</taxon>
        <taxon>Rhizobium/Agrobacterium group</taxon>
        <taxon>Rhizobium</taxon>
    </lineage>
</organism>
<protein>
    <submittedName>
        <fullName evidence="3">Uncharacterized protein</fullName>
    </submittedName>
</protein>
<accession>A0A1Q8ZLR0</accession>
<proteinExistence type="predicted"/>
<keyword evidence="4" id="KW-1185">Reference proteome</keyword>
<dbReference type="RefSeq" id="WP_075641376.1">
    <property type="nucleotide sequence ID" value="NZ_MKIM01000031.1"/>
</dbReference>
<dbReference type="Proteomes" id="UP000186894">
    <property type="component" value="Unassembled WGS sequence"/>
</dbReference>
<sequence length="71" mass="8282">MKKIFLASAFALATLTANIAAAQAETIVVRTDNRMEHRRDMHRMPQKHCVTKKTVRWHHGKKIVTEKRICR</sequence>
<feature type="compositionally biased region" description="Basic residues" evidence="1">
    <location>
        <begin position="44"/>
        <end position="56"/>
    </location>
</feature>
<keyword evidence="2" id="KW-0732">Signal</keyword>
<evidence type="ECO:0000313" key="4">
    <source>
        <dbReference type="Proteomes" id="UP000186894"/>
    </source>
</evidence>
<dbReference type="AlphaFoldDB" id="A0A1Q8ZLR0"/>
<comment type="caution">
    <text evidence="3">The sequence shown here is derived from an EMBL/GenBank/DDBJ whole genome shotgun (WGS) entry which is preliminary data.</text>
</comment>